<evidence type="ECO:0000313" key="7">
    <source>
        <dbReference type="Proteomes" id="UP000175971"/>
    </source>
</evidence>
<dbReference type="CDD" id="cd21177">
    <property type="entry name" value="LPMO_AA10"/>
    <property type="match status" value="1"/>
</dbReference>
<accession>A0A1E7LYB1</accession>
<dbReference type="NCBIfam" id="NF041528">
    <property type="entry name" value="strep_LAETG"/>
    <property type="match status" value="1"/>
</dbReference>
<keyword evidence="3" id="KW-0812">Transmembrane</keyword>
<dbReference type="Proteomes" id="UP000175971">
    <property type="component" value="Unassembled WGS sequence"/>
</dbReference>
<dbReference type="Gene3D" id="2.70.50.50">
    <property type="entry name" value="chitin-binding protein cbp21"/>
    <property type="match status" value="1"/>
</dbReference>
<name>A0A1E7LYB1_9ACTN</name>
<keyword evidence="3" id="KW-0472">Membrane</keyword>
<dbReference type="EMBL" id="LJGZ01000014">
    <property type="protein sequence ID" value="OEV21174.1"/>
    <property type="molecule type" value="Genomic_DNA"/>
</dbReference>
<dbReference type="InterPro" id="IPR004302">
    <property type="entry name" value="Cellulose/chitin-bd_N"/>
</dbReference>
<dbReference type="InterPro" id="IPR051024">
    <property type="entry name" value="GlcNAc_Chitin_IntDeg"/>
</dbReference>
<protein>
    <submittedName>
        <fullName evidence="6">Chitin-binding protein</fullName>
    </submittedName>
</protein>
<keyword evidence="7" id="KW-1185">Reference proteome</keyword>
<dbReference type="NCBIfam" id="TIGR01167">
    <property type="entry name" value="LPXTG_anchor"/>
    <property type="match status" value="1"/>
</dbReference>
<feature type="domain" description="Chitin-binding type-4" evidence="5">
    <location>
        <begin position="31"/>
        <end position="207"/>
    </location>
</feature>
<evidence type="ECO:0000256" key="2">
    <source>
        <dbReference type="SAM" id="MobiDB-lite"/>
    </source>
</evidence>
<feature type="signal peptide" evidence="4">
    <location>
        <begin position="1"/>
        <end position="21"/>
    </location>
</feature>
<evidence type="ECO:0000313" key="6">
    <source>
        <dbReference type="EMBL" id="OEV21174.1"/>
    </source>
</evidence>
<organism evidence="6 7">
    <name type="scientific">Streptomyces nanshensis</name>
    <dbReference type="NCBI Taxonomy" id="518642"/>
    <lineage>
        <taxon>Bacteria</taxon>
        <taxon>Bacillati</taxon>
        <taxon>Actinomycetota</taxon>
        <taxon>Actinomycetes</taxon>
        <taxon>Kitasatosporales</taxon>
        <taxon>Streptomycetaceae</taxon>
        <taxon>Streptomyces</taxon>
    </lineage>
</organism>
<proteinExistence type="predicted"/>
<feature type="compositionally biased region" description="Basic and acidic residues" evidence="2">
    <location>
        <begin position="256"/>
        <end position="274"/>
    </location>
</feature>
<sequence>MTARRKAAGIVALGFAPFALAGLAAAPALAHGSLTDPVSRVSACFAEGPESPVSAACKAAVAAGGTQPLYDWNGVNIANAVGKHRELIPDGKLCSAANDKFRGLDLPRADWPASPVKAGNHTFKFRATAPHRGSFELYMTKAGYDPTKPLAWSDLEAKPFAEVTDPKLVDGSYVFEGNIPDRAGRQLIYTVWQRSDSPEAFYACSDVIFGGGSGSAGGGEAPAEEKPAGEAPKTDGGAPAPAPSTPSAPSAPSEDDITKGAEKSSVEHNGHGDDDANTGAKVNVAAPAPGEKTEAEGNAPQANAVGQGDVLAETGGSSSSTYLAVGGAAVLALGAGVLFASQRRRATASGGRHGR</sequence>
<dbReference type="PANTHER" id="PTHR34823">
    <property type="entry name" value="GLCNAC-BINDING PROTEIN A"/>
    <property type="match status" value="1"/>
</dbReference>
<dbReference type="OrthoDB" id="5179374at2"/>
<dbReference type="SUPFAM" id="SSF81296">
    <property type="entry name" value="E set domains"/>
    <property type="match status" value="1"/>
</dbReference>
<dbReference type="RefSeq" id="WP_070200499.1">
    <property type="nucleotide sequence ID" value="NZ_LJGZ01000014.1"/>
</dbReference>
<comment type="caution">
    <text evidence="6">The sequence shown here is derived from an EMBL/GenBank/DDBJ whole genome shotgun (WGS) entry which is preliminary data.</text>
</comment>
<keyword evidence="3" id="KW-1133">Transmembrane helix</keyword>
<feature type="chain" id="PRO_5039409683" evidence="4">
    <location>
        <begin position="22"/>
        <end position="355"/>
    </location>
</feature>
<evidence type="ECO:0000259" key="5">
    <source>
        <dbReference type="Pfam" id="PF03067"/>
    </source>
</evidence>
<reference evidence="6 7" key="1">
    <citation type="journal article" date="2016" name="Front. Microbiol.">
        <title>Comparative Genomics Analysis of Streptomyces Species Reveals Their Adaptation to the Marine Environment and Their Diversity at the Genomic Level.</title>
        <authorList>
            <person name="Tian X."/>
            <person name="Zhang Z."/>
            <person name="Yang T."/>
            <person name="Chen M."/>
            <person name="Li J."/>
            <person name="Chen F."/>
            <person name="Yang J."/>
            <person name="Li W."/>
            <person name="Zhang B."/>
            <person name="Zhang Z."/>
            <person name="Wu J."/>
            <person name="Zhang C."/>
            <person name="Long L."/>
            <person name="Xiao J."/>
        </authorList>
    </citation>
    <scope>NUCLEOTIDE SEQUENCE [LARGE SCALE GENOMIC DNA]</scope>
    <source>
        <strain evidence="6 7">SCSIO M10372</strain>
    </source>
</reference>
<dbReference type="Pfam" id="PF03067">
    <property type="entry name" value="LPMO_10"/>
    <property type="match status" value="1"/>
</dbReference>
<evidence type="ECO:0000256" key="3">
    <source>
        <dbReference type="SAM" id="Phobius"/>
    </source>
</evidence>
<dbReference type="InterPro" id="IPR014756">
    <property type="entry name" value="Ig_E-set"/>
</dbReference>
<dbReference type="PATRIC" id="fig|518642.7.peg.3897"/>
<gene>
    <name evidence="6" type="ORF">AN221_08590</name>
</gene>
<evidence type="ECO:0000256" key="1">
    <source>
        <dbReference type="ARBA" id="ARBA00022729"/>
    </source>
</evidence>
<feature type="transmembrane region" description="Helical" evidence="3">
    <location>
        <begin position="321"/>
        <end position="340"/>
    </location>
</feature>
<dbReference type="PANTHER" id="PTHR34823:SF1">
    <property type="entry name" value="CHITIN-BINDING TYPE-4 DOMAIN-CONTAINING PROTEIN"/>
    <property type="match status" value="1"/>
</dbReference>
<keyword evidence="1 4" id="KW-0732">Signal</keyword>
<evidence type="ECO:0000256" key="4">
    <source>
        <dbReference type="SAM" id="SignalP"/>
    </source>
</evidence>
<feature type="region of interest" description="Disordered" evidence="2">
    <location>
        <begin position="214"/>
        <end position="321"/>
    </location>
</feature>
<dbReference type="AlphaFoldDB" id="A0A1E7LYB1"/>